<comment type="caution">
    <text evidence="3">The sequence shown here is derived from an EMBL/GenBank/DDBJ whole genome shotgun (WGS) entry which is preliminary data.</text>
</comment>
<dbReference type="CDD" id="cd14364">
    <property type="entry name" value="CUE_ASCC2"/>
    <property type="match status" value="1"/>
</dbReference>
<proteinExistence type="predicted"/>
<evidence type="ECO:0000259" key="2">
    <source>
        <dbReference type="PROSITE" id="PS51140"/>
    </source>
</evidence>
<dbReference type="Proteomes" id="UP001143981">
    <property type="component" value="Unassembled WGS sequence"/>
</dbReference>
<organism evidence="3 4">
    <name type="scientific">Coemansia biformis</name>
    <dbReference type="NCBI Taxonomy" id="1286918"/>
    <lineage>
        <taxon>Eukaryota</taxon>
        <taxon>Fungi</taxon>
        <taxon>Fungi incertae sedis</taxon>
        <taxon>Zoopagomycota</taxon>
        <taxon>Kickxellomycotina</taxon>
        <taxon>Kickxellomycetes</taxon>
        <taxon>Kickxellales</taxon>
        <taxon>Kickxellaceae</taxon>
        <taxon>Coemansia</taxon>
    </lineage>
</organism>
<dbReference type="GO" id="GO:0043130">
    <property type="term" value="F:ubiquitin binding"/>
    <property type="evidence" value="ECO:0007669"/>
    <property type="project" value="InterPro"/>
</dbReference>
<dbReference type="InterPro" id="IPR041800">
    <property type="entry name" value="ASCC2_CUE"/>
</dbReference>
<dbReference type="Pfam" id="PF02845">
    <property type="entry name" value="CUE"/>
    <property type="match status" value="1"/>
</dbReference>
<feature type="region of interest" description="Disordered" evidence="1">
    <location>
        <begin position="43"/>
        <end position="62"/>
    </location>
</feature>
<protein>
    <recommendedName>
        <fullName evidence="2">CUE domain-containing protein</fullName>
    </recommendedName>
</protein>
<evidence type="ECO:0000256" key="1">
    <source>
        <dbReference type="SAM" id="MobiDB-lite"/>
    </source>
</evidence>
<accession>A0A9W7Y989</accession>
<evidence type="ECO:0000313" key="4">
    <source>
        <dbReference type="Proteomes" id="UP001143981"/>
    </source>
</evidence>
<sequence length="681" mass="73899">MDKTLAEQVAGALDGPSDDSFVSWLVDEAKPLSAAIEHVLLGEDDGSGGGEDGAKPQGPGLPSQETVLRVFEKLAECLADPETHALALGLQSGCVLVGATLFDLACAFSKSHPERLQALLAALCEHASWLAAEIEASSDLLVEQLEQFQDKYAGHVATLEGSFDDAFVDRVADDIEWYQSVTWSWLCLIGSCPPALAALIQDSRFILELAKTSDIATKLLLKLGDGEAHSAAPAKTADCRELIKRLKWQWIGLAYDVLKALFDAAAPRAGAAADSAIDRDANTAVLLDILEATETGDVALTPFDNAPFLLDLEFRFGLREMIRISTAMTGQLDAAQLDYVTMSIDQLVGMTRPLYRDGLESLARRVERAEAGASGVADIADQLAAVSLGDEPADAAAVAQVREMIPGLGEGFVRACLAHYNNSTEAVVNALLEDSLPRALAEMDRAAEAWTPPTASEDEAEPAPADDVLGTRRNVFDGDEFDIFRRNTLDWSRVSQGKTQGSGDAGQPDDDMLHRVMELARRIAEEDEYDDTYDGTAQDGVVDAPDAKESVVADPTLPWEELLARQCEIDPKVLERGSEARKSAARQALRNKTGLSDEQLEGWYIMLQRNPGRQRILDKYAWRGEQPDIQRPESAVSSNDAGDDARGKKPKARYASKEKNKAKVGNHDRKKQHARKNQHPA</sequence>
<dbReference type="InterPro" id="IPR003892">
    <property type="entry name" value="CUE"/>
</dbReference>
<feature type="compositionally biased region" description="Basic and acidic residues" evidence="1">
    <location>
        <begin position="655"/>
        <end position="667"/>
    </location>
</feature>
<dbReference type="SUPFAM" id="SSF46934">
    <property type="entry name" value="UBA-like"/>
    <property type="match status" value="1"/>
</dbReference>
<feature type="domain" description="CUE" evidence="2">
    <location>
        <begin position="393"/>
        <end position="436"/>
    </location>
</feature>
<reference evidence="3" key="1">
    <citation type="submission" date="2022-07" db="EMBL/GenBank/DDBJ databases">
        <title>Phylogenomic reconstructions and comparative analyses of Kickxellomycotina fungi.</title>
        <authorList>
            <person name="Reynolds N.K."/>
            <person name="Stajich J.E."/>
            <person name="Barry K."/>
            <person name="Grigoriev I.V."/>
            <person name="Crous P."/>
            <person name="Smith M.E."/>
        </authorList>
    </citation>
    <scope>NUCLEOTIDE SEQUENCE</scope>
    <source>
        <strain evidence="3">BCRC 34381</strain>
    </source>
</reference>
<dbReference type="SMART" id="SM00546">
    <property type="entry name" value="CUE"/>
    <property type="match status" value="1"/>
</dbReference>
<name>A0A9W7Y989_9FUNG</name>
<dbReference type="Gene3D" id="1.10.8.10">
    <property type="entry name" value="DNA helicase RuvA subunit, C-terminal domain"/>
    <property type="match status" value="1"/>
</dbReference>
<dbReference type="PANTHER" id="PTHR21494:SF0">
    <property type="entry name" value="ACTIVATING SIGNAL COINTEGRATOR 1 COMPLEX SUBUNIT 2"/>
    <property type="match status" value="1"/>
</dbReference>
<feature type="region of interest" description="Disordered" evidence="1">
    <location>
        <begin position="623"/>
        <end position="681"/>
    </location>
</feature>
<dbReference type="EMBL" id="JANBOI010001024">
    <property type="protein sequence ID" value="KAJ1727660.1"/>
    <property type="molecule type" value="Genomic_DNA"/>
</dbReference>
<dbReference type="InterPro" id="IPR052586">
    <property type="entry name" value="ASCC2"/>
</dbReference>
<dbReference type="InterPro" id="IPR009060">
    <property type="entry name" value="UBA-like_sf"/>
</dbReference>
<dbReference type="PROSITE" id="PS51140">
    <property type="entry name" value="CUE"/>
    <property type="match status" value="1"/>
</dbReference>
<feature type="compositionally biased region" description="Basic residues" evidence="1">
    <location>
        <begin position="668"/>
        <end position="681"/>
    </location>
</feature>
<evidence type="ECO:0000313" key="3">
    <source>
        <dbReference type="EMBL" id="KAJ1727660.1"/>
    </source>
</evidence>
<dbReference type="PANTHER" id="PTHR21494">
    <property type="entry name" value="ACTIVATING SIGNAL COINTEGRATOR 1 COMPLEX SUBUNIT 2 ASC-1 COMPLEX SUBUNIT P100"/>
    <property type="match status" value="1"/>
</dbReference>
<feature type="region of interest" description="Disordered" evidence="1">
    <location>
        <begin position="449"/>
        <end position="471"/>
    </location>
</feature>
<dbReference type="AlphaFoldDB" id="A0A9W7Y989"/>
<gene>
    <name evidence="3" type="ORF">LPJ61_004458</name>
</gene>
<dbReference type="OrthoDB" id="5577209at2759"/>
<keyword evidence="4" id="KW-1185">Reference proteome</keyword>